<dbReference type="PANTHER" id="PTHR46837:SF5">
    <property type="entry name" value="PROTEIN MLN51 HOMOLOG"/>
    <property type="match status" value="1"/>
</dbReference>
<proteinExistence type="predicted"/>
<feature type="region of interest" description="Disordered" evidence="1">
    <location>
        <begin position="1"/>
        <end position="49"/>
    </location>
</feature>
<dbReference type="Proteomes" id="UP000823775">
    <property type="component" value="Unassembled WGS sequence"/>
</dbReference>
<name>A0ABS8S579_DATST</name>
<evidence type="ECO:0000313" key="3">
    <source>
        <dbReference type="Proteomes" id="UP000823775"/>
    </source>
</evidence>
<accession>A0ABS8S579</accession>
<sequence>MDGAYHARHPANIFLTAAPSKENNTSKPNNECKPQQRPELSNDDFGQRQKNPRRALMCCDVFRFTRQTPAHAASLSGIHCSLTGGSYLFKYVVLVAWFFFS</sequence>
<reference evidence="2 3" key="1">
    <citation type="journal article" date="2021" name="BMC Genomics">
        <title>Datura genome reveals duplications of psychoactive alkaloid biosynthetic genes and high mutation rate following tissue culture.</title>
        <authorList>
            <person name="Rajewski A."/>
            <person name="Carter-House D."/>
            <person name="Stajich J."/>
            <person name="Litt A."/>
        </authorList>
    </citation>
    <scope>NUCLEOTIDE SEQUENCE [LARGE SCALE GENOMIC DNA]</scope>
    <source>
        <strain evidence="2">AR-01</strain>
    </source>
</reference>
<comment type="caution">
    <text evidence="2">The sequence shown here is derived from an EMBL/GenBank/DDBJ whole genome shotgun (WGS) entry which is preliminary data.</text>
</comment>
<evidence type="ECO:0000313" key="2">
    <source>
        <dbReference type="EMBL" id="MCD7453395.1"/>
    </source>
</evidence>
<dbReference type="InterPro" id="IPR044796">
    <property type="entry name" value="MLN51_plant"/>
</dbReference>
<dbReference type="EMBL" id="JACEIK010000250">
    <property type="protein sequence ID" value="MCD7453395.1"/>
    <property type="molecule type" value="Genomic_DNA"/>
</dbReference>
<feature type="compositionally biased region" description="Polar residues" evidence="1">
    <location>
        <begin position="21"/>
        <end position="33"/>
    </location>
</feature>
<dbReference type="PANTHER" id="PTHR46837">
    <property type="entry name" value="PROTEIN MLN51 HOMOLOG"/>
    <property type="match status" value="1"/>
</dbReference>
<keyword evidence="3" id="KW-1185">Reference proteome</keyword>
<organism evidence="2 3">
    <name type="scientific">Datura stramonium</name>
    <name type="common">Jimsonweed</name>
    <name type="synonym">Common thornapple</name>
    <dbReference type="NCBI Taxonomy" id="4076"/>
    <lineage>
        <taxon>Eukaryota</taxon>
        <taxon>Viridiplantae</taxon>
        <taxon>Streptophyta</taxon>
        <taxon>Embryophyta</taxon>
        <taxon>Tracheophyta</taxon>
        <taxon>Spermatophyta</taxon>
        <taxon>Magnoliopsida</taxon>
        <taxon>eudicotyledons</taxon>
        <taxon>Gunneridae</taxon>
        <taxon>Pentapetalae</taxon>
        <taxon>asterids</taxon>
        <taxon>lamiids</taxon>
        <taxon>Solanales</taxon>
        <taxon>Solanaceae</taxon>
        <taxon>Solanoideae</taxon>
        <taxon>Datureae</taxon>
        <taxon>Datura</taxon>
    </lineage>
</organism>
<protein>
    <submittedName>
        <fullName evidence="2">Uncharacterized protein</fullName>
    </submittedName>
</protein>
<evidence type="ECO:0000256" key="1">
    <source>
        <dbReference type="SAM" id="MobiDB-lite"/>
    </source>
</evidence>
<gene>
    <name evidence="2" type="ORF">HAX54_020810</name>
</gene>